<dbReference type="InterPro" id="IPR036397">
    <property type="entry name" value="RNaseH_sf"/>
</dbReference>
<keyword evidence="4" id="KW-1185">Reference proteome</keyword>
<evidence type="ECO:0000313" key="4">
    <source>
        <dbReference type="Proteomes" id="UP000332933"/>
    </source>
</evidence>
<sequence>MDGGYQLVTKDDFSQFKWFWESDVANAQVVARCLLQWFAVFGVCYHWHVLGAHHHFTTARCPWANGTVESAMKITLKTFRSLFSEWLMQPSQWRLIVPVVMLVLNQTPSESIGGVAPITAMTGSHAMSPLDLIPLSVKAKVVTLEKLCAGAADPSIRKDETQERRKMGPRWPSLMLEILFSIWMNGAFVKTASSWIFEIQNLVSGVVRDAHASRLKFYADESLDVDEELLRHVAHNADDYVVDQFLECRFNPKTTSYEVLVSWRGLQDIENSWEPARNLLEDIPVAFKRYVQDNMNDEDITAMAAALDLMQSLGGIVAKFGFAESMSTSQDGSQGFKLP</sequence>
<dbReference type="GO" id="GO:0003676">
    <property type="term" value="F:nucleic acid binding"/>
    <property type="evidence" value="ECO:0007669"/>
    <property type="project" value="InterPro"/>
</dbReference>
<evidence type="ECO:0000313" key="3">
    <source>
        <dbReference type="EMBL" id="VFT81362.1"/>
    </source>
</evidence>
<dbReference type="SUPFAM" id="SSF54160">
    <property type="entry name" value="Chromo domain-like"/>
    <property type="match status" value="1"/>
</dbReference>
<evidence type="ECO:0000259" key="1">
    <source>
        <dbReference type="PROSITE" id="PS50013"/>
    </source>
</evidence>
<dbReference type="PROSITE" id="PS50013">
    <property type="entry name" value="CHROMO_2"/>
    <property type="match status" value="1"/>
</dbReference>
<accession>A0A485KB53</accession>
<dbReference type="SUPFAM" id="SSF53098">
    <property type="entry name" value="Ribonuclease H-like"/>
    <property type="match status" value="1"/>
</dbReference>
<organism evidence="3 4">
    <name type="scientific">Aphanomyces stellatus</name>
    <dbReference type="NCBI Taxonomy" id="120398"/>
    <lineage>
        <taxon>Eukaryota</taxon>
        <taxon>Sar</taxon>
        <taxon>Stramenopiles</taxon>
        <taxon>Oomycota</taxon>
        <taxon>Saprolegniomycetes</taxon>
        <taxon>Saprolegniales</taxon>
        <taxon>Verrucalvaceae</taxon>
        <taxon>Aphanomyces</taxon>
    </lineage>
</organism>
<dbReference type="EMBL" id="VJMH01000959">
    <property type="protein sequence ID" value="KAF0713697.1"/>
    <property type="molecule type" value="Genomic_DNA"/>
</dbReference>
<dbReference type="SMART" id="SM00298">
    <property type="entry name" value="CHROMO"/>
    <property type="match status" value="1"/>
</dbReference>
<dbReference type="Gene3D" id="2.40.50.40">
    <property type="match status" value="1"/>
</dbReference>
<dbReference type="Pfam" id="PF00385">
    <property type="entry name" value="Chromo"/>
    <property type="match status" value="1"/>
</dbReference>
<dbReference type="CDD" id="cd00024">
    <property type="entry name" value="CD_CSD"/>
    <property type="match status" value="1"/>
</dbReference>
<gene>
    <name evidence="3" type="primary">Aste57867_4246</name>
    <name evidence="2" type="ORF">As57867_004235</name>
    <name evidence="3" type="ORF">ASTE57867_4246</name>
</gene>
<dbReference type="InterPro" id="IPR016197">
    <property type="entry name" value="Chromo-like_dom_sf"/>
</dbReference>
<protein>
    <submittedName>
        <fullName evidence="3">Aste57867_4246 protein</fullName>
    </submittedName>
</protein>
<feature type="domain" description="Chromo" evidence="1">
    <location>
        <begin position="240"/>
        <end position="302"/>
    </location>
</feature>
<reference evidence="2" key="2">
    <citation type="submission" date="2019-06" db="EMBL/GenBank/DDBJ databases">
        <title>Genomics analysis of Aphanomyces spp. identifies a new class of oomycete effector associated with host adaptation.</title>
        <authorList>
            <person name="Gaulin E."/>
        </authorList>
    </citation>
    <scope>NUCLEOTIDE SEQUENCE</scope>
    <source>
        <strain evidence="2">CBS 578.67</strain>
    </source>
</reference>
<dbReference type="InterPro" id="IPR000953">
    <property type="entry name" value="Chromo/chromo_shadow_dom"/>
</dbReference>
<dbReference type="InterPro" id="IPR012337">
    <property type="entry name" value="RNaseH-like_sf"/>
</dbReference>
<dbReference type="EMBL" id="CAADRA010000959">
    <property type="protein sequence ID" value="VFT81362.1"/>
    <property type="molecule type" value="Genomic_DNA"/>
</dbReference>
<dbReference type="AlphaFoldDB" id="A0A485KB53"/>
<dbReference type="InterPro" id="IPR023780">
    <property type="entry name" value="Chromo_domain"/>
</dbReference>
<reference evidence="3 4" key="1">
    <citation type="submission" date="2019-03" db="EMBL/GenBank/DDBJ databases">
        <authorList>
            <person name="Gaulin E."/>
            <person name="Dumas B."/>
        </authorList>
    </citation>
    <scope>NUCLEOTIDE SEQUENCE [LARGE SCALE GENOMIC DNA]</scope>
    <source>
        <strain evidence="3">CBS 568.67</strain>
    </source>
</reference>
<dbReference type="OrthoDB" id="78677at2759"/>
<evidence type="ECO:0000313" key="2">
    <source>
        <dbReference type="EMBL" id="KAF0713697.1"/>
    </source>
</evidence>
<dbReference type="Proteomes" id="UP000332933">
    <property type="component" value="Unassembled WGS sequence"/>
</dbReference>
<dbReference type="Gene3D" id="3.30.420.10">
    <property type="entry name" value="Ribonuclease H-like superfamily/Ribonuclease H"/>
    <property type="match status" value="1"/>
</dbReference>
<proteinExistence type="predicted"/>
<name>A0A485KB53_9STRA</name>